<dbReference type="OrthoDB" id="6120799at2"/>
<dbReference type="EMBL" id="QVID01000001">
    <property type="protein sequence ID" value="RFN60262.1"/>
    <property type="molecule type" value="Genomic_DNA"/>
</dbReference>
<evidence type="ECO:0000313" key="2">
    <source>
        <dbReference type="Proteomes" id="UP000261082"/>
    </source>
</evidence>
<dbReference type="Gene3D" id="3.40.30.10">
    <property type="entry name" value="Glutaredoxin"/>
    <property type="match status" value="1"/>
</dbReference>
<evidence type="ECO:0000313" key="1">
    <source>
        <dbReference type="EMBL" id="RFN60262.1"/>
    </source>
</evidence>
<protein>
    <submittedName>
        <fullName evidence="1">Thioredoxin family protein</fullName>
    </submittedName>
</protein>
<sequence>MKELLENSLQSSMTYTDYNLLFKQLVAKVRTTGEPSEEKIKYTKLNLSRSKRLDKTATIAETFQSQFKNICEKQTWLVITEPWCGDAAQTLPFLNKIAETSDYIDLKIVLRDEHPKLMDQFLTNGSKSIPKLIILNNQYEVLEQWGPRSQAATKLVTDYKTEHGQLDDTFKTQLQLWYNKDKGASIVKEMAEVSKKLCPEEETI</sequence>
<name>A0A3E1QDR2_9FLAO</name>
<proteinExistence type="predicted"/>
<organism evidence="1 2">
    <name type="scientific">Marixanthomonas ophiurae</name>
    <dbReference type="NCBI Taxonomy" id="387659"/>
    <lineage>
        <taxon>Bacteria</taxon>
        <taxon>Pseudomonadati</taxon>
        <taxon>Bacteroidota</taxon>
        <taxon>Flavobacteriia</taxon>
        <taxon>Flavobacteriales</taxon>
        <taxon>Flavobacteriaceae</taxon>
        <taxon>Marixanthomonas</taxon>
    </lineage>
</organism>
<dbReference type="Pfam" id="PF14595">
    <property type="entry name" value="Thioredoxin_9"/>
    <property type="match status" value="1"/>
</dbReference>
<keyword evidence="2" id="KW-1185">Reference proteome</keyword>
<dbReference type="RefSeq" id="WP_117159321.1">
    <property type="nucleotide sequence ID" value="NZ_QVID01000001.1"/>
</dbReference>
<gene>
    <name evidence="1" type="ORF">DZ858_09540</name>
</gene>
<dbReference type="AlphaFoldDB" id="A0A3E1QDR2"/>
<dbReference type="InterPro" id="IPR036249">
    <property type="entry name" value="Thioredoxin-like_sf"/>
</dbReference>
<dbReference type="SUPFAM" id="SSF52833">
    <property type="entry name" value="Thioredoxin-like"/>
    <property type="match status" value="1"/>
</dbReference>
<accession>A0A3E1QDR2</accession>
<dbReference type="Proteomes" id="UP000261082">
    <property type="component" value="Unassembled WGS sequence"/>
</dbReference>
<reference evidence="1 2" key="1">
    <citation type="journal article" date="2007" name="Int. J. Syst. Evol. Microbiol.">
        <title>Marixanthomonas ophiurae gen. nov., sp. nov., a marine bacterium of the family Flavobacteriaceae isolated from a deep-sea brittle star.</title>
        <authorList>
            <person name="Romanenko L.A."/>
            <person name="Uchino M."/>
            <person name="Frolova G.M."/>
            <person name="Mikhailov V.V."/>
        </authorList>
    </citation>
    <scope>NUCLEOTIDE SEQUENCE [LARGE SCALE GENOMIC DNA]</scope>
    <source>
        <strain evidence="1 2">KMM 3046</strain>
    </source>
</reference>
<comment type="caution">
    <text evidence="1">The sequence shown here is derived from an EMBL/GenBank/DDBJ whole genome shotgun (WGS) entry which is preliminary data.</text>
</comment>